<feature type="domain" description="N-acetyltransferase" evidence="1">
    <location>
        <begin position="7"/>
        <end position="186"/>
    </location>
</feature>
<dbReference type="AlphaFoldDB" id="A0A423VEM5"/>
<proteinExistence type="predicted"/>
<name>A0A423VEM5_9PEZI</name>
<dbReference type="Gene3D" id="3.40.630.30">
    <property type="match status" value="1"/>
</dbReference>
<dbReference type="InterPro" id="IPR016181">
    <property type="entry name" value="Acyl_CoA_acyltransferase"/>
</dbReference>
<protein>
    <recommendedName>
        <fullName evidence="1">N-acetyltransferase domain-containing protein</fullName>
    </recommendedName>
</protein>
<sequence>MFTSKRLIFRAIEETPEELAFIHPISLDSEGFANSNTGSLVPQSKEDTKKWMAHLQSCLIAAVICLPPQSSSTPASADEKRQEPQPVPIGLISLTGSSLKTAHHRNANISIDILPGYQRKGYGSEAIKWVLDWGFRLHGLHRIGIESFSHNKGAGRLYEKLGFIPEQQKREAMWYNGGWSDQLGFAMLENEWRDRRKEVSKEII</sequence>
<dbReference type="Pfam" id="PF13302">
    <property type="entry name" value="Acetyltransf_3"/>
    <property type="match status" value="1"/>
</dbReference>
<gene>
    <name evidence="2" type="ORF">VMCG_10209</name>
</gene>
<reference evidence="2 3" key="1">
    <citation type="submission" date="2015-09" db="EMBL/GenBank/DDBJ databases">
        <title>Host preference determinants of Valsa canker pathogens revealed by comparative genomics.</title>
        <authorList>
            <person name="Yin Z."/>
            <person name="Huang L."/>
        </authorList>
    </citation>
    <scope>NUCLEOTIDE SEQUENCE [LARGE SCALE GENOMIC DNA]</scope>
    <source>
        <strain evidence="2 3">03-1</strain>
    </source>
</reference>
<dbReference type="CDD" id="cd04301">
    <property type="entry name" value="NAT_SF"/>
    <property type="match status" value="1"/>
</dbReference>
<organism evidence="2 3">
    <name type="scientific">Cytospora schulzeri</name>
    <dbReference type="NCBI Taxonomy" id="448051"/>
    <lineage>
        <taxon>Eukaryota</taxon>
        <taxon>Fungi</taxon>
        <taxon>Dikarya</taxon>
        <taxon>Ascomycota</taxon>
        <taxon>Pezizomycotina</taxon>
        <taxon>Sordariomycetes</taxon>
        <taxon>Sordariomycetidae</taxon>
        <taxon>Diaporthales</taxon>
        <taxon>Cytosporaceae</taxon>
        <taxon>Cytospora</taxon>
    </lineage>
</organism>
<dbReference type="OrthoDB" id="64477at2759"/>
<dbReference type="EMBL" id="LKEA01000070">
    <property type="protein sequence ID" value="ROV89434.1"/>
    <property type="molecule type" value="Genomic_DNA"/>
</dbReference>
<dbReference type="PANTHER" id="PTHR43415:SF3">
    <property type="entry name" value="GNAT-FAMILY ACETYLTRANSFERASE"/>
    <property type="match status" value="1"/>
</dbReference>
<dbReference type="SUPFAM" id="SSF55729">
    <property type="entry name" value="Acyl-CoA N-acyltransferases (Nat)"/>
    <property type="match status" value="1"/>
</dbReference>
<evidence type="ECO:0000313" key="3">
    <source>
        <dbReference type="Proteomes" id="UP000283895"/>
    </source>
</evidence>
<evidence type="ECO:0000259" key="1">
    <source>
        <dbReference type="PROSITE" id="PS51186"/>
    </source>
</evidence>
<dbReference type="PROSITE" id="PS51186">
    <property type="entry name" value="GNAT"/>
    <property type="match status" value="1"/>
</dbReference>
<comment type="caution">
    <text evidence="2">The sequence shown here is derived from an EMBL/GenBank/DDBJ whole genome shotgun (WGS) entry which is preliminary data.</text>
</comment>
<dbReference type="Proteomes" id="UP000283895">
    <property type="component" value="Unassembled WGS sequence"/>
</dbReference>
<accession>A0A423VEM5</accession>
<dbReference type="InterPro" id="IPR000182">
    <property type="entry name" value="GNAT_dom"/>
</dbReference>
<keyword evidence="3" id="KW-1185">Reference proteome</keyword>
<evidence type="ECO:0000313" key="2">
    <source>
        <dbReference type="EMBL" id="ROV89434.1"/>
    </source>
</evidence>
<dbReference type="GO" id="GO:0016747">
    <property type="term" value="F:acyltransferase activity, transferring groups other than amino-acyl groups"/>
    <property type="evidence" value="ECO:0007669"/>
    <property type="project" value="InterPro"/>
</dbReference>
<dbReference type="PANTHER" id="PTHR43415">
    <property type="entry name" value="SPERMIDINE N(1)-ACETYLTRANSFERASE"/>
    <property type="match status" value="1"/>
</dbReference>